<reference evidence="1 2" key="1">
    <citation type="submission" date="2018-11" db="EMBL/GenBank/DDBJ databases">
        <title>Genomic analysis of Haloarcula hispanica CBA1121.</title>
        <authorList>
            <person name="Kim Y.B."/>
            <person name="Roh S.W."/>
        </authorList>
    </citation>
    <scope>NUCLEOTIDE SEQUENCE [LARGE SCALE GENOMIC DNA]</scope>
    <source>
        <strain evidence="1 2">CBA1121</strain>
    </source>
</reference>
<proteinExistence type="predicted"/>
<accession>A0A5J5LGC2</accession>
<dbReference type="AlphaFoldDB" id="A0A5J5LGC2"/>
<sequence>MHDTMLSQGGIPNKVFSDVYGALPVVEEGFEGADRDAIAVKFGATAAEVADDAGVSELEAGKALVQLYYEDDYSDVQMLMTHGFDAPHYWREVGQ</sequence>
<dbReference type="RefSeq" id="WP_151102878.1">
    <property type="nucleotide sequence ID" value="NZ_RQWK01000001.1"/>
</dbReference>
<comment type="caution">
    <text evidence="1">The sequence shown here is derived from an EMBL/GenBank/DDBJ whole genome shotgun (WGS) entry which is preliminary data.</text>
</comment>
<organism evidence="1 2">
    <name type="scientific">Haloarcula hispanica</name>
    <dbReference type="NCBI Taxonomy" id="51589"/>
    <lineage>
        <taxon>Archaea</taxon>
        <taxon>Methanobacteriati</taxon>
        <taxon>Methanobacteriota</taxon>
        <taxon>Stenosarchaea group</taxon>
        <taxon>Halobacteria</taxon>
        <taxon>Halobacteriales</taxon>
        <taxon>Haloarculaceae</taxon>
        <taxon>Haloarcula</taxon>
    </lineage>
</organism>
<evidence type="ECO:0000313" key="2">
    <source>
        <dbReference type="Proteomes" id="UP000326244"/>
    </source>
</evidence>
<dbReference type="Proteomes" id="UP000326244">
    <property type="component" value="Unassembled WGS sequence"/>
</dbReference>
<gene>
    <name evidence="1" type="ORF">EGO51_03130</name>
</gene>
<dbReference type="EMBL" id="RQWK01000001">
    <property type="protein sequence ID" value="KAA9408819.1"/>
    <property type="molecule type" value="Genomic_DNA"/>
</dbReference>
<name>A0A5J5LGC2_HALHI</name>
<protein>
    <submittedName>
        <fullName evidence="1">Uncharacterized protein</fullName>
    </submittedName>
</protein>
<evidence type="ECO:0000313" key="1">
    <source>
        <dbReference type="EMBL" id="KAA9408819.1"/>
    </source>
</evidence>